<evidence type="ECO:0000313" key="1">
    <source>
        <dbReference type="EMBL" id="AXK42698.1"/>
    </source>
</evidence>
<dbReference type="AlphaFoldDB" id="A0A345YFJ6"/>
<dbReference type="Proteomes" id="UP000254508">
    <property type="component" value="Chromosome"/>
</dbReference>
<evidence type="ECO:0000313" key="2">
    <source>
        <dbReference type="Proteomes" id="UP000254508"/>
    </source>
</evidence>
<name>A0A345YFJ6_9SPHN</name>
<dbReference type="EMBL" id="CP031357">
    <property type="protein sequence ID" value="AXK42698.1"/>
    <property type="molecule type" value="Genomic_DNA"/>
</dbReference>
<gene>
    <name evidence="1" type="ORF">DVR09_10480</name>
</gene>
<dbReference type="OrthoDB" id="7390151at2"/>
<proteinExistence type="predicted"/>
<reference evidence="2" key="1">
    <citation type="submission" date="2018-07" db="EMBL/GenBank/DDBJ databases">
        <title>Genome sequence of Erythrobacter strain YH-07, an antagonistic bacterium isolated from Yellow Sea.</title>
        <authorList>
            <person name="Tang T."/>
            <person name="Liu Q."/>
            <person name="Sun X."/>
        </authorList>
    </citation>
    <scope>NUCLEOTIDE SEQUENCE [LARGE SCALE GENOMIC DNA]</scope>
    <source>
        <strain evidence="2">YH-07</strain>
    </source>
</reference>
<accession>A0A345YFJ6</accession>
<dbReference type="KEGG" id="err:DVR09_10480"/>
<keyword evidence="2" id="KW-1185">Reference proteome</keyword>
<dbReference type="InterPro" id="IPR029058">
    <property type="entry name" value="AB_hydrolase_fold"/>
</dbReference>
<dbReference type="Gene3D" id="3.40.50.1820">
    <property type="entry name" value="alpha/beta hydrolase"/>
    <property type="match status" value="1"/>
</dbReference>
<dbReference type="SUPFAM" id="SSF53474">
    <property type="entry name" value="alpha/beta-Hydrolases"/>
    <property type="match status" value="1"/>
</dbReference>
<protein>
    <submittedName>
        <fullName evidence="1">Uncharacterized protein</fullName>
    </submittedName>
</protein>
<organism evidence="1 2">
    <name type="scientific">Erythrobacter aureus</name>
    <dbReference type="NCBI Taxonomy" id="2182384"/>
    <lineage>
        <taxon>Bacteria</taxon>
        <taxon>Pseudomonadati</taxon>
        <taxon>Pseudomonadota</taxon>
        <taxon>Alphaproteobacteria</taxon>
        <taxon>Sphingomonadales</taxon>
        <taxon>Erythrobacteraceae</taxon>
        <taxon>Erythrobacter/Porphyrobacter group</taxon>
        <taxon>Erythrobacter</taxon>
    </lineage>
</organism>
<sequence>MYVTWPCPLPDGSTGEEMALCFDKDRPQRLLMIPPLLDEANKFRHQVTEIMRRFDANGVDCFLPDLPGCNESTAPLAGQSIAGWRAATVAAAAHFAVTHVFAVRSGGWLLPDTLPGWIYAPVKSRQVLRGMLRARSLAAREAGVSESSEDLLASGRQEGLTLAGWDLGAALIRELDEGEFAPPADAVTIEQGEVGGKPLWLRAENDHDPAQADTLAGIILGGLAD</sequence>
<dbReference type="RefSeq" id="WP_115416879.1">
    <property type="nucleotide sequence ID" value="NZ_CP031357.1"/>
</dbReference>